<gene>
    <name evidence="1" type="ORF">CryarDRAFT_0255</name>
</gene>
<proteinExistence type="predicted"/>
<reference evidence="1 2" key="1">
    <citation type="submission" date="2013-07" db="EMBL/GenBank/DDBJ databases">
        <authorList>
            <consortium name="DOE Joint Genome Institute"/>
            <person name="Eisen J."/>
            <person name="Huntemann M."/>
            <person name="Han J."/>
            <person name="Chen A."/>
            <person name="Kyrpides N."/>
            <person name="Mavromatis K."/>
            <person name="Markowitz V."/>
            <person name="Palaniappan K."/>
            <person name="Ivanova N."/>
            <person name="Schaumberg A."/>
            <person name="Pati A."/>
            <person name="Liolios K."/>
            <person name="Nordberg H.P."/>
            <person name="Cantor M.N."/>
            <person name="Hua S.X."/>
            <person name="Woyke T."/>
        </authorList>
    </citation>
    <scope>NUCLEOTIDE SEQUENCE [LARGE SCALE GENOMIC DNA]</scope>
    <source>
        <strain evidence="1 2">DSM 44712</strain>
    </source>
</reference>
<keyword evidence="2" id="KW-1185">Reference proteome</keyword>
<comment type="caution">
    <text evidence="1">The sequence shown here is derived from an EMBL/GenBank/DDBJ whole genome shotgun (WGS) entry which is preliminary data.</text>
</comment>
<dbReference type="RefSeq" id="WP_035847743.1">
    <property type="nucleotide sequence ID" value="NZ_KK073874.1"/>
</dbReference>
<name>A0A011AB42_9ACTN</name>
<dbReference type="Proteomes" id="UP000021053">
    <property type="component" value="Unassembled WGS sequence"/>
</dbReference>
<dbReference type="OrthoDB" id="7540161at2"/>
<evidence type="ECO:0008006" key="3">
    <source>
        <dbReference type="Google" id="ProtNLM"/>
    </source>
</evidence>
<dbReference type="AlphaFoldDB" id="A0A011AB42"/>
<evidence type="ECO:0000313" key="2">
    <source>
        <dbReference type="Proteomes" id="UP000021053"/>
    </source>
</evidence>
<sequence>MNRGSRLPLSHLADMTDDAGLFEHALLTAPRREHGYCLDDVARGLAVLCRFPETSFLSDRLLTIYLGFTLAALAPDGRCHNRMATDREWRDEPGLGDWWGRALWGLGAAATHAPSNEARKRALDGFRVAAQQRSPHARAMAFAALGAGEILIADPREEAARALLHDALDTLGPADPSPGWPWPEPRLRYANGAVVEAFLVSGVALPAPRAVLTGLRLLTFLMDAESHDARLSVTPTTGRGPGEAGPGYDQQPIEVAALADACARAYGITGDPQWREGVRAAWAWFRGDNDAGVPMFDSHTGGGYDGLEPGGRNLNQGAESTLAVLATAQQAQRLGVLG</sequence>
<dbReference type="InterPro" id="IPR008928">
    <property type="entry name" value="6-hairpin_glycosidase_sf"/>
</dbReference>
<dbReference type="SUPFAM" id="SSF48208">
    <property type="entry name" value="Six-hairpin glycosidases"/>
    <property type="match status" value="1"/>
</dbReference>
<dbReference type="GO" id="GO:0005975">
    <property type="term" value="P:carbohydrate metabolic process"/>
    <property type="evidence" value="ECO:0007669"/>
    <property type="project" value="InterPro"/>
</dbReference>
<dbReference type="EMBL" id="JFBT01000001">
    <property type="protein sequence ID" value="EXG79226.1"/>
    <property type="molecule type" value="Genomic_DNA"/>
</dbReference>
<dbReference type="PATRIC" id="fig|927661.3.peg.244"/>
<dbReference type="HOGENOM" id="CLU_771237_0_0_11"/>
<accession>A0A011AB42</accession>
<organism evidence="1 2">
    <name type="scientific">Cryptosporangium arvum DSM 44712</name>
    <dbReference type="NCBI Taxonomy" id="927661"/>
    <lineage>
        <taxon>Bacteria</taxon>
        <taxon>Bacillati</taxon>
        <taxon>Actinomycetota</taxon>
        <taxon>Actinomycetes</taxon>
        <taxon>Cryptosporangiales</taxon>
        <taxon>Cryptosporangiaceae</taxon>
        <taxon>Cryptosporangium</taxon>
    </lineage>
</organism>
<protein>
    <recommendedName>
        <fullName evidence="3">Glycosyltransferase</fullName>
    </recommendedName>
</protein>
<evidence type="ECO:0000313" key="1">
    <source>
        <dbReference type="EMBL" id="EXG79226.1"/>
    </source>
</evidence>